<name>A0A2G9RPZ6_AQUCT</name>
<accession>A0A2G9RPZ6</accession>
<reference evidence="2" key="1">
    <citation type="journal article" date="2017" name="Nat. Commun.">
        <title>The North American bullfrog draft genome provides insight into hormonal regulation of long noncoding RNA.</title>
        <authorList>
            <person name="Hammond S.A."/>
            <person name="Warren R.L."/>
            <person name="Vandervalk B.P."/>
            <person name="Kucuk E."/>
            <person name="Khan H."/>
            <person name="Gibb E.A."/>
            <person name="Pandoh P."/>
            <person name="Kirk H."/>
            <person name="Zhao Y."/>
            <person name="Jones M."/>
            <person name="Mungall A.J."/>
            <person name="Coope R."/>
            <person name="Pleasance S."/>
            <person name="Moore R.A."/>
            <person name="Holt R.A."/>
            <person name="Round J.M."/>
            <person name="Ohora S."/>
            <person name="Walle B.V."/>
            <person name="Veldhoen N."/>
            <person name="Helbing C.C."/>
            <person name="Birol I."/>
        </authorList>
    </citation>
    <scope>NUCLEOTIDE SEQUENCE [LARGE SCALE GENOMIC DNA]</scope>
</reference>
<evidence type="ECO:0000313" key="2">
    <source>
        <dbReference type="Proteomes" id="UP000228934"/>
    </source>
</evidence>
<proteinExistence type="predicted"/>
<dbReference type="AlphaFoldDB" id="A0A2G9RPZ6"/>
<dbReference type="Proteomes" id="UP000228934">
    <property type="component" value="Unassembled WGS sequence"/>
</dbReference>
<protein>
    <submittedName>
        <fullName evidence="1">Uncharacterized protein</fullName>
    </submittedName>
</protein>
<dbReference type="EMBL" id="KV934827">
    <property type="protein sequence ID" value="PIO29960.1"/>
    <property type="molecule type" value="Genomic_DNA"/>
</dbReference>
<feature type="non-terminal residue" evidence="1">
    <location>
        <position position="76"/>
    </location>
</feature>
<gene>
    <name evidence="1" type="ORF">AB205_0178610</name>
</gene>
<sequence>MYVCEPIHTEYLDVSEEKASYQIESISGMVSWGKIEITLFLGAQPVVTLVARHRRVFHLRDVKHDLTFSFNYAKLF</sequence>
<keyword evidence="2" id="KW-1185">Reference proteome</keyword>
<evidence type="ECO:0000313" key="1">
    <source>
        <dbReference type="EMBL" id="PIO29960.1"/>
    </source>
</evidence>
<organism evidence="1 2">
    <name type="scientific">Aquarana catesbeiana</name>
    <name type="common">American bullfrog</name>
    <name type="synonym">Rana catesbeiana</name>
    <dbReference type="NCBI Taxonomy" id="8400"/>
    <lineage>
        <taxon>Eukaryota</taxon>
        <taxon>Metazoa</taxon>
        <taxon>Chordata</taxon>
        <taxon>Craniata</taxon>
        <taxon>Vertebrata</taxon>
        <taxon>Euteleostomi</taxon>
        <taxon>Amphibia</taxon>
        <taxon>Batrachia</taxon>
        <taxon>Anura</taxon>
        <taxon>Neobatrachia</taxon>
        <taxon>Ranoidea</taxon>
        <taxon>Ranidae</taxon>
        <taxon>Aquarana</taxon>
    </lineage>
</organism>